<organism evidence="3 4">
    <name type="scientific">Electrophorus voltai</name>
    <dbReference type="NCBI Taxonomy" id="2609070"/>
    <lineage>
        <taxon>Eukaryota</taxon>
        <taxon>Metazoa</taxon>
        <taxon>Chordata</taxon>
        <taxon>Craniata</taxon>
        <taxon>Vertebrata</taxon>
        <taxon>Euteleostomi</taxon>
        <taxon>Actinopterygii</taxon>
        <taxon>Neopterygii</taxon>
        <taxon>Teleostei</taxon>
        <taxon>Ostariophysi</taxon>
        <taxon>Gymnotiformes</taxon>
        <taxon>Gymnotoidei</taxon>
        <taxon>Gymnotidae</taxon>
        <taxon>Electrophorus</taxon>
    </lineage>
</organism>
<dbReference type="InterPro" id="IPR016197">
    <property type="entry name" value="Chromo-like_dom_sf"/>
</dbReference>
<dbReference type="InterPro" id="IPR000953">
    <property type="entry name" value="Chromo/chromo_shadow_dom"/>
</dbReference>
<feature type="domain" description="Chromo" evidence="2">
    <location>
        <begin position="113"/>
        <end position="163"/>
    </location>
</feature>
<gene>
    <name evidence="3" type="ORF">P4O66_005881</name>
</gene>
<dbReference type="InterPro" id="IPR023780">
    <property type="entry name" value="Chromo_domain"/>
</dbReference>
<evidence type="ECO:0000259" key="2">
    <source>
        <dbReference type="PROSITE" id="PS50013"/>
    </source>
</evidence>
<keyword evidence="4" id="KW-1185">Reference proteome</keyword>
<evidence type="ECO:0000313" key="4">
    <source>
        <dbReference type="Proteomes" id="UP001239994"/>
    </source>
</evidence>
<accession>A0AAD9DYU8</accession>
<dbReference type="SMART" id="SM00298">
    <property type="entry name" value="CHROMO"/>
    <property type="match status" value="1"/>
</dbReference>
<dbReference type="Pfam" id="PF00385">
    <property type="entry name" value="Chromo"/>
    <property type="match status" value="1"/>
</dbReference>
<dbReference type="PROSITE" id="PS50013">
    <property type="entry name" value="CHROMO_2"/>
    <property type="match status" value="1"/>
</dbReference>
<dbReference type="GO" id="GO:0005634">
    <property type="term" value="C:nucleus"/>
    <property type="evidence" value="ECO:0007669"/>
    <property type="project" value="UniProtKB-SubCell"/>
</dbReference>
<protein>
    <recommendedName>
        <fullName evidence="2">Chromo domain-containing protein</fullName>
    </recommendedName>
</protein>
<dbReference type="SUPFAM" id="SSF54160">
    <property type="entry name" value="Chromo domain-like"/>
    <property type="match status" value="1"/>
</dbReference>
<sequence length="179" mass="19819">MEPDIRAFVNSCRTCAQCKDPRTRPTDSQVLPFCLVTGTQGSFCLPLLLRNVMPIRDGDRRQLTSLGSGFGSRPRTCLCVGIPANSLLGKLGRSRPVLCLLGPSEPPGLRMVYMVKRLLDNRWVHAGVQYLVDWEGYGPEEQSWVPSRHILDRDLIRDFRRDHAAGLGTSGAATSRGVL</sequence>
<dbReference type="EMBL" id="JAROKS010000010">
    <property type="protein sequence ID" value="KAK1800670.1"/>
    <property type="molecule type" value="Genomic_DNA"/>
</dbReference>
<name>A0AAD9DYU8_9TELE</name>
<comment type="caution">
    <text evidence="3">The sequence shown here is derived from an EMBL/GenBank/DDBJ whole genome shotgun (WGS) entry which is preliminary data.</text>
</comment>
<dbReference type="Gene3D" id="2.40.50.40">
    <property type="match status" value="1"/>
</dbReference>
<proteinExistence type="predicted"/>
<comment type="subcellular location">
    <subcellularLocation>
        <location evidence="1">Nucleus</location>
    </subcellularLocation>
</comment>
<evidence type="ECO:0000313" key="3">
    <source>
        <dbReference type="EMBL" id="KAK1800670.1"/>
    </source>
</evidence>
<dbReference type="AlphaFoldDB" id="A0AAD9DYU8"/>
<evidence type="ECO:0000256" key="1">
    <source>
        <dbReference type="ARBA" id="ARBA00004123"/>
    </source>
</evidence>
<dbReference type="Proteomes" id="UP001239994">
    <property type="component" value="Unassembled WGS sequence"/>
</dbReference>
<reference evidence="3" key="1">
    <citation type="submission" date="2023-03" db="EMBL/GenBank/DDBJ databases">
        <title>Electrophorus voltai genome.</title>
        <authorList>
            <person name="Bian C."/>
        </authorList>
    </citation>
    <scope>NUCLEOTIDE SEQUENCE</scope>
    <source>
        <strain evidence="3">CB-2022</strain>
        <tissue evidence="3">Muscle</tissue>
    </source>
</reference>